<dbReference type="Pfam" id="PF13515">
    <property type="entry name" value="FUSC_2"/>
    <property type="match status" value="1"/>
</dbReference>
<comment type="subcellular location">
    <subcellularLocation>
        <location evidence="1">Membrane</location>
        <topology evidence="1">Multi-pass membrane protein</topology>
    </subcellularLocation>
</comment>
<evidence type="ECO:0000256" key="6">
    <source>
        <dbReference type="SAM" id="Phobius"/>
    </source>
</evidence>
<name>A0A7Y9GG64_9ACTN</name>
<feature type="domain" description="Integral membrane bound transporter" evidence="7">
    <location>
        <begin position="195"/>
        <end position="320"/>
    </location>
</feature>
<protein>
    <recommendedName>
        <fullName evidence="7">Integral membrane bound transporter domain-containing protein</fullName>
    </recommendedName>
</protein>
<evidence type="ECO:0000259" key="7">
    <source>
        <dbReference type="Pfam" id="PF13515"/>
    </source>
</evidence>
<evidence type="ECO:0000256" key="5">
    <source>
        <dbReference type="SAM" id="MobiDB-lite"/>
    </source>
</evidence>
<keyword evidence="9" id="KW-1185">Reference proteome</keyword>
<feature type="transmembrane region" description="Helical" evidence="6">
    <location>
        <begin position="278"/>
        <end position="296"/>
    </location>
</feature>
<feature type="transmembrane region" description="Helical" evidence="6">
    <location>
        <begin position="232"/>
        <end position="251"/>
    </location>
</feature>
<evidence type="ECO:0000313" key="9">
    <source>
        <dbReference type="Proteomes" id="UP000591272"/>
    </source>
</evidence>
<evidence type="ECO:0000256" key="4">
    <source>
        <dbReference type="ARBA" id="ARBA00023136"/>
    </source>
</evidence>
<feature type="transmembrane region" description="Helical" evidence="6">
    <location>
        <begin position="113"/>
        <end position="133"/>
    </location>
</feature>
<accession>A0A7Y9GG64</accession>
<feature type="transmembrane region" description="Helical" evidence="6">
    <location>
        <begin position="180"/>
        <end position="201"/>
    </location>
</feature>
<evidence type="ECO:0000256" key="1">
    <source>
        <dbReference type="ARBA" id="ARBA00004141"/>
    </source>
</evidence>
<feature type="transmembrane region" description="Helical" evidence="6">
    <location>
        <begin position="90"/>
        <end position="106"/>
    </location>
</feature>
<dbReference type="GO" id="GO:0016020">
    <property type="term" value="C:membrane"/>
    <property type="evidence" value="ECO:0007669"/>
    <property type="project" value="UniProtKB-SubCell"/>
</dbReference>
<evidence type="ECO:0000256" key="2">
    <source>
        <dbReference type="ARBA" id="ARBA00022692"/>
    </source>
</evidence>
<feature type="transmembrane region" description="Helical" evidence="6">
    <location>
        <begin position="308"/>
        <end position="328"/>
    </location>
</feature>
<dbReference type="EMBL" id="JACCBT010000001">
    <property type="protein sequence ID" value="NYE15918.1"/>
    <property type="molecule type" value="Genomic_DNA"/>
</dbReference>
<evidence type="ECO:0000256" key="3">
    <source>
        <dbReference type="ARBA" id="ARBA00022989"/>
    </source>
</evidence>
<organism evidence="8 9">
    <name type="scientific">Actinomadura citrea</name>
    <dbReference type="NCBI Taxonomy" id="46158"/>
    <lineage>
        <taxon>Bacteria</taxon>
        <taxon>Bacillati</taxon>
        <taxon>Actinomycetota</taxon>
        <taxon>Actinomycetes</taxon>
        <taxon>Streptosporangiales</taxon>
        <taxon>Thermomonosporaceae</taxon>
        <taxon>Actinomadura</taxon>
    </lineage>
</organism>
<proteinExistence type="predicted"/>
<dbReference type="RefSeq" id="WP_179836541.1">
    <property type="nucleotide sequence ID" value="NZ_BMRD01000004.1"/>
</dbReference>
<keyword evidence="2 6" id="KW-0812">Transmembrane</keyword>
<feature type="region of interest" description="Disordered" evidence="5">
    <location>
        <begin position="427"/>
        <end position="448"/>
    </location>
</feature>
<feature type="transmembrane region" description="Helical" evidence="6">
    <location>
        <begin position="257"/>
        <end position="273"/>
    </location>
</feature>
<gene>
    <name evidence="8" type="ORF">BJ999_006214</name>
</gene>
<reference evidence="8 9" key="1">
    <citation type="submission" date="2020-07" db="EMBL/GenBank/DDBJ databases">
        <title>Sequencing the genomes of 1000 actinobacteria strains.</title>
        <authorList>
            <person name="Klenk H.-P."/>
        </authorList>
    </citation>
    <scope>NUCLEOTIDE SEQUENCE [LARGE SCALE GENOMIC DNA]</scope>
    <source>
        <strain evidence="8 9">DSM 43461</strain>
    </source>
</reference>
<dbReference type="AlphaFoldDB" id="A0A7Y9GG64"/>
<feature type="transmembrane region" description="Helical" evidence="6">
    <location>
        <begin position="65"/>
        <end position="84"/>
    </location>
</feature>
<keyword evidence="3 6" id="KW-1133">Transmembrane helix</keyword>
<comment type="caution">
    <text evidence="8">The sequence shown here is derived from an EMBL/GenBank/DDBJ whole genome shotgun (WGS) entry which is preliminary data.</text>
</comment>
<dbReference type="Proteomes" id="UP000591272">
    <property type="component" value="Unassembled WGS sequence"/>
</dbReference>
<feature type="transmembrane region" description="Helical" evidence="6">
    <location>
        <begin position="139"/>
        <end position="159"/>
    </location>
</feature>
<evidence type="ECO:0000313" key="8">
    <source>
        <dbReference type="EMBL" id="NYE15918.1"/>
    </source>
</evidence>
<keyword evidence="4 6" id="KW-0472">Membrane</keyword>
<sequence>MALDRARVRSAPPAAVTMAAVLAAFGSALVLEQLAHPGVDAVVQAVVLTVTLAGAQRGIPPADRLAACVVMPLVALAMAALGALMSDHRVAGDAAFMLLVTSAIWIRRFGRRFARVGTLMTLPAVALLVVPHAHAPGHLVWAPVMALIAWFWVTAFQLLADHVTATGPAGTEGPERRSPVSGRMAAQMAVALAAAFTAGHLLFPGHWSWVVLTAFIVCNGALGQGDALHKGFLRTLGAAGGTLLATLLAGMSGPGNRWSVALVFVVLGVAVWLRPKSYAYWAGGITAALALLYGYLGQSAMPLLWTRMEAILAGAVIGVASAWFVLPFRTGDVLRRRSAAALAVLPRALQGEPGAMAGFERSVADLDKLYPPLRTHRAITRQRPHHADVVDHLRDILGHLRAPPADGTAQEKIDTAVAGIRELYAPATRVPGSPGSARPDAWSRKAPG</sequence>
<dbReference type="InterPro" id="IPR049453">
    <property type="entry name" value="Memb_transporter_dom"/>
</dbReference>